<protein>
    <recommendedName>
        <fullName evidence="2">Beta-lactamase class A catalytic domain-containing protein</fullName>
    </recommendedName>
</protein>
<dbReference type="PANTHER" id="PTHR35333">
    <property type="entry name" value="BETA-LACTAMASE"/>
    <property type="match status" value="1"/>
</dbReference>
<keyword evidence="4" id="KW-1185">Reference proteome</keyword>
<sequence length="481" mass="53513">MSKGVSYGKKMERAKQAKLWLLVTSFFLTTSLGNFPASLVWAQEEGGQGETQVTEPVQPSQPDIEPPVIEEPVTPPTEPETETEVNPTPVTPSNPGDVESKEGDAPANNNEGQQASDSNRKPSERNSESRPARPYYPETSTQVIEDSGLHDYSPQIIERGFPAGQGEEVPETGEIKPANGSYILLDNRSILDLPGQSWAQRVYYLKNFNLLAAVADPQFDFALRNLQAMAASSQDPQGIHQAVQSLLDSYQDLPVYIYFQMDMPGDQRYAQLRGDQAIYGASTVKIILAAYTQDRIDRGLAHWSDELVYKASINERPESFDISGSGTIQNEDPENKAYTLQDVVYRTMVHSDNIGSNMLLNYMGYADLEDFDRFTQEVYGVDHFALKVSPKELSQVMLYLAKQNQGFAFKALSHTDYDGTKLDVVDTDTHQKIGAWYPNFNHTVGIVNGYARYQLTIMSDYLSDGEIGQMVAEIDAVVNGR</sequence>
<name>E4KM74_9LACT</name>
<dbReference type="STRING" id="908337.HMPREF9257_1060"/>
<feature type="compositionally biased region" description="Polar residues" evidence="1">
    <location>
        <begin position="107"/>
        <end position="117"/>
    </location>
</feature>
<feature type="domain" description="Beta-lactamase class A catalytic" evidence="2">
    <location>
        <begin position="265"/>
        <end position="458"/>
    </location>
</feature>
<dbReference type="Pfam" id="PF13354">
    <property type="entry name" value="Beta-lactamase2"/>
    <property type="match status" value="1"/>
</dbReference>
<dbReference type="EMBL" id="AENN01000001">
    <property type="protein sequence ID" value="EFR31970.1"/>
    <property type="molecule type" value="Genomic_DNA"/>
</dbReference>
<comment type="caution">
    <text evidence="3">The sequence shown here is derived from an EMBL/GenBank/DDBJ whole genome shotgun (WGS) entry which is preliminary data.</text>
</comment>
<proteinExistence type="predicted"/>
<dbReference type="SUPFAM" id="SSF56601">
    <property type="entry name" value="beta-lactamase/transpeptidase-like"/>
    <property type="match status" value="1"/>
</dbReference>
<dbReference type="AlphaFoldDB" id="E4KM74"/>
<dbReference type="GO" id="GO:0046677">
    <property type="term" value="P:response to antibiotic"/>
    <property type="evidence" value="ECO:0007669"/>
    <property type="project" value="InterPro"/>
</dbReference>
<dbReference type="InterPro" id="IPR045155">
    <property type="entry name" value="Beta-lactam_cat"/>
</dbReference>
<reference evidence="3 4" key="1">
    <citation type="submission" date="2010-10" db="EMBL/GenBank/DDBJ databases">
        <authorList>
            <person name="Durkin A.S."/>
            <person name="Madupu R."/>
            <person name="Torralba M."/>
            <person name="Gillis M."/>
            <person name="Methe B."/>
            <person name="Sutton G."/>
            <person name="Nelson K.E."/>
        </authorList>
    </citation>
    <scope>NUCLEOTIDE SEQUENCE [LARGE SCALE GENOMIC DNA]</scope>
    <source>
        <strain evidence="3 4">ACS-139-V-Col8</strain>
    </source>
</reference>
<dbReference type="PANTHER" id="PTHR35333:SF3">
    <property type="entry name" value="BETA-LACTAMASE-TYPE TRANSPEPTIDASE FOLD CONTAINING PROTEIN"/>
    <property type="match status" value="1"/>
</dbReference>
<feature type="region of interest" description="Disordered" evidence="1">
    <location>
        <begin position="45"/>
        <end position="148"/>
    </location>
</feature>
<gene>
    <name evidence="3" type="ORF">HMPREF9257_1060</name>
</gene>
<evidence type="ECO:0000259" key="2">
    <source>
        <dbReference type="Pfam" id="PF13354"/>
    </source>
</evidence>
<dbReference type="GO" id="GO:0030655">
    <property type="term" value="P:beta-lactam antibiotic catabolic process"/>
    <property type="evidence" value="ECO:0007669"/>
    <property type="project" value="InterPro"/>
</dbReference>
<evidence type="ECO:0000256" key="1">
    <source>
        <dbReference type="SAM" id="MobiDB-lite"/>
    </source>
</evidence>
<dbReference type="Gene3D" id="3.40.710.10">
    <property type="entry name" value="DD-peptidase/beta-lactamase superfamily"/>
    <property type="match status" value="1"/>
</dbReference>
<accession>E4KM74</accession>
<dbReference type="GO" id="GO:0008800">
    <property type="term" value="F:beta-lactamase activity"/>
    <property type="evidence" value="ECO:0007669"/>
    <property type="project" value="InterPro"/>
</dbReference>
<dbReference type="Proteomes" id="UP000005990">
    <property type="component" value="Unassembled WGS sequence"/>
</dbReference>
<dbReference type="InterPro" id="IPR012338">
    <property type="entry name" value="Beta-lactam/transpept-like"/>
</dbReference>
<feature type="compositionally biased region" description="Basic and acidic residues" evidence="1">
    <location>
        <begin position="118"/>
        <end position="131"/>
    </location>
</feature>
<dbReference type="InterPro" id="IPR000871">
    <property type="entry name" value="Beta-lactam_class-A"/>
</dbReference>
<evidence type="ECO:0000313" key="3">
    <source>
        <dbReference type="EMBL" id="EFR31970.1"/>
    </source>
</evidence>
<evidence type="ECO:0000313" key="4">
    <source>
        <dbReference type="Proteomes" id="UP000005990"/>
    </source>
</evidence>
<dbReference type="OrthoDB" id="2240388at2"/>
<dbReference type="eggNOG" id="COG2367">
    <property type="taxonomic scope" value="Bacteria"/>
</dbReference>
<organism evidence="3 4">
    <name type="scientific">Eremococcus coleocola ACS-139-V-Col8</name>
    <dbReference type="NCBI Taxonomy" id="908337"/>
    <lineage>
        <taxon>Bacteria</taxon>
        <taxon>Bacillati</taxon>
        <taxon>Bacillota</taxon>
        <taxon>Bacilli</taxon>
        <taxon>Lactobacillales</taxon>
        <taxon>Aerococcaceae</taxon>
        <taxon>Eremococcus</taxon>
    </lineage>
</organism>